<proteinExistence type="predicted"/>
<name>A0A0M7A4V1_9HYPH</name>
<protein>
    <submittedName>
        <fullName evidence="3">Uncharacterized protein</fullName>
    </submittedName>
</protein>
<keyword evidence="2" id="KW-0732">Signal</keyword>
<dbReference type="Proteomes" id="UP000053235">
    <property type="component" value="Unassembled WGS sequence"/>
</dbReference>
<dbReference type="AlphaFoldDB" id="A0A0M7A4V1"/>
<accession>A0A0M7A4V1</accession>
<organism evidence="3 4">
    <name type="scientific">Roseibium alexandrii</name>
    <dbReference type="NCBI Taxonomy" id="388408"/>
    <lineage>
        <taxon>Bacteria</taxon>
        <taxon>Pseudomonadati</taxon>
        <taxon>Pseudomonadota</taxon>
        <taxon>Alphaproteobacteria</taxon>
        <taxon>Hyphomicrobiales</taxon>
        <taxon>Stappiaceae</taxon>
        <taxon>Roseibium</taxon>
    </lineage>
</organism>
<sequence length="181" mass="19526">MRLFLSLVLIWMLSGTALADTMQPLGRFHVINTAGFIERDGNRAPLASDLETGELTLYRNVVGNLVLTISETDIELFEVENGLAGLTWNSGDSSLLEAADILDLSPHTLPEQVQAWGADVTWPGQGEVQLVLLPLGENAYSSFLISHPGSSTVVRQMELRKVSGPPNRPAPKATVPAPVLN</sequence>
<dbReference type="EMBL" id="CXWD01000006">
    <property type="protein sequence ID" value="CTQ68654.1"/>
    <property type="molecule type" value="Genomic_DNA"/>
</dbReference>
<evidence type="ECO:0000256" key="1">
    <source>
        <dbReference type="SAM" id="MobiDB-lite"/>
    </source>
</evidence>
<feature type="region of interest" description="Disordered" evidence="1">
    <location>
        <begin position="162"/>
        <end position="181"/>
    </location>
</feature>
<evidence type="ECO:0000313" key="3">
    <source>
        <dbReference type="EMBL" id="CTQ68654.1"/>
    </source>
</evidence>
<reference evidence="4" key="1">
    <citation type="submission" date="2015-07" db="EMBL/GenBank/DDBJ databases">
        <authorList>
            <person name="Rodrigo-Torres Lidia"/>
            <person name="Arahal R.David."/>
        </authorList>
    </citation>
    <scope>NUCLEOTIDE SEQUENCE [LARGE SCALE GENOMIC DNA]</scope>
    <source>
        <strain evidence="4">CECT 5112</strain>
    </source>
</reference>
<keyword evidence="4" id="KW-1185">Reference proteome</keyword>
<evidence type="ECO:0000313" key="4">
    <source>
        <dbReference type="Proteomes" id="UP000053235"/>
    </source>
</evidence>
<gene>
    <name evidence="3" type="ORF">LAX5112_01826</name>
</gene>
<feature type="chain" id="PRO_5005809130" evidence="2">
    <location>
        <begin position="20"/>
        <end position="181"/>
    </location>
</feature>
<feature type="signal peptide" evidence="2">
    <location>
        <begin position="1"/>
        <end position="19"/>
    </location>
</feature>
<evidence type="ECO:0000256" key="2">
    <source>
        <dbReference type="SAM" id="SignalP"/>
    </source>
</evidence>